<dbReference type="STRING" id="1802074.A3J15_00365"/>
<protein>
    <recommendedName>
        <fullName evidence="4">DUF1648 domain-containing protein</fullName>
    </recommendedName>
</protein>
<proteinExistence type="predicted"/>
<name>A0A1F7JK89_9BACT</name>
<evidence type="ECO:0000256" key="1">
    <source>
        <dbReference type="SAM" id="Phobius"/>
    </source>
</evidence>
<feature type="transmembrane region" description="Helical" evidence="1">
    <location>
        <begin position="12"/>
        <end position="37"/>
    </location>
</feature>
<evidence type="ECO:0008006" key="4">
    <source>
        <dbReference type="Google" id="ProtNLM"/>
    </source>
</evidence>
<keyword evidence="1" id="KW-0812">Transmembrane</keyword>
<keyword evidence="1" id="KW-1133">Transmembrane helix</keyword>
<dbReference type="Proteomes" id="UP000176376">
    <property type="component" value="Unassembled WGS sequence"/>
</dbReference>
<accession>A0A1F7JK89</accession>
<gene>
    <name evidence="2" type="ORF">A3J15_00365</name>
</gene>
<feature type="transmembrane region" description="Helical" evidence="1">
    <location>
        <begin position="91"/>
        <end position="114"/>
    </location>
</feature>
<evidence type="ECO:0000313" key="2">
    <source>
        <dbReference type="EMBL" id="OGK56020.1"/>
    </source>
</evidence>
<dbReference type="AlphaFoldDB" id="A0A1F7JK89"/>
<feature type="transmembrane region" description="Helical" evidence="1">
    <location>
        <begin position="57"/>
        <end position="79"/>
    </location>
</feature>
<sequence>MKSIILNTLKKFSITLLLLVASQVLIVIVGLLSYPNLPPQVPLFYSRPNGDDQIVDTIYLAYLPISMVLIVLINIYISRFLFSGNVFVRRIIYYANIVIIILITLIFLRIIMLIT</sequence>
<comment type="caution">
    <text evidence="2">The sequence shown here is derived from an EMBL/GenBank/DDBJ whole genome shotgun (WGS) entry which is preliminary data.</text>
</comment>
<dbReference type="EMBL" id="MGAY01000048">
    <property type="protein sequence ID" value="OGK56020.1"/>
    <property type="molecule type" value="Genomic_DNA"/>
</dbReference>
<organism evidence="2 3">
    <name type="scientific">Candidatus Roizmanbacteria bacterium RIFCSPLOWO2_02_FULL_38_10</name>
    <dbReference type="NCBI Taxonomy" id="1802074"/>
    <lineage>
        <taxon>Bacteria</taxon>
        <taxon>Candidatus Roizmaniibacteriota</taxon>
    </lineage>
</organism>
<evidence type="ECO:0000313" key="3">
    <source>
        <dbReference type="Proteomes" id="UP000176376"/>
    </source>
</evidence>
<keyword evidence="1" id="KW-0472">Membrane</keyword>
<reference evidence="2 3" key="1">
    <citation type="journal article" date="2016" name="Nat. Commun.">
        <title>Thousands of microbial genomes shed light on interconnected biogeochemical processes in an aquifer system.</title>
        <authorList>
            <person name="Anantharaman K."/>
            <person name="Brown C.T."/>
            <person name="Hug L.A."/>
            <person name="Sharon I."/>
            <person name="Castelle C.J."/>
            <person name="Probst A.J."/>
            <person name="Thomas B.C."/>
            <person name="Singh A."/>
            <person name="Wilkins M.J."/>
            <person name="Karaoz U."/>
            <person name="Brodie E.L."/>
            <person name="Williams K.H."/>
            <person name="Hubbard S.S."/>
            <person name="Banfield J.F."/>
        </authorList>
    </citation>
    <scope>NUCLEOTIDE SEQUENCE [LARGE SCALE GENOMIC DNA]</scope>
</reference>